<dbReference type="GeneID" id="89633377"/>
<reference evidence="1 2" key="1">
    <citation type="submission" date="2018-03" db="EMBL/GenBank/DDBJ databases">
        <title>Genome sequence of Lactococcus lactis strain 14B4 from almond drupe.</title>
        <authorList>
            <person name="Tran T.D."/>
            <person name="McGarvey J.A."/>
            <person name="Huynh S."/>
            <person name="Parker C.T."/>
        </authorList>
    </citation>
    <scope>NUCLEOTIDE SEQUENCE [LARGE SCALE GENOMIC DNA]</scope>
    <source>
        <strain evidence="1 2">14B4</strain>
    </source>
</reference>
<dbReference type="AlphaFoldDB" id="A0A2Z3KG91"/>
<dbReference type="Proteomes" id="UP000245919">
    <property type="component" value="Chromosome"/>
</dbReference>
<gene>
    <name evidence="1" type="ORF">LL14B4_06210</name>
</gene>
<name>A0A2Z3KG91_LACLL</name>
<sequence>MGPLLQNCKVNFKSGPLGKIPTDTVAWFFKIRNPNLCNIFGFKNSTAEHAQILYSYNYADKPDERICGLKKCDMTGTLFVEPTKALVKDADPTLETTVTTEIKADGEKFQYGYMRLFINGTAGDVYNLSVMNMTGEGANKYTVTLAQTGWNAVMIELFNPDEVVSGGWIGENGSIKLIVAPETGNNFELSTIELFEDIYDLVKDQTFGFTCISDFSGDPALTITEDLCATPEYDETATKIERSLTATNIIGELADFHNMTRRLKDSEHYMQTRDKFTAKSEIVDGIEYATFVIPELADNLCPRLVVQPQNCEFDTLYHVDIDKDMTTIELPEEQFFLKGNKVFMSKAYIDTEIVVSYPIVVEGTAWDITSDDLNDQHYQMEMVTPINGDEYLIKADNVLLTALPFTWTNAAGTFTVPYTMAKDDQGKYGRIVKVDHRK</sequence>
<organism evidence="1 2">
    <name type="scientific">Lactococcus lactis subsp. lactis</name>
    <name type="common">Streptococcus lactis</name>
    <dbReference type="NCBI Taxonomy" id="1360"/>
    <lineage>
        <taxon>Bacteria</taxon>
        <taxon>Bacillati</taxon>
        <taxon>Bacillota</taxon>
        <taxon>Bacilli</taxon>
        <taxon>Lactobacillales</taxon>
        <taxon>Streptococcaceae</taxon>
        <taxon>Lactococcus</taxon>
    </lineage>
</organism>
<accession>A0A2Z3KG91</accession>
<dbReference type="EMBL" id="CP028160">
    <property type="protein sequence ID" value="AWN65791.1"/>
    <property type="molecule type" value="Genomic_DNA"/>
</dbReference>
<protein>
    <submittedName>
        <fullName evidence="1">Uncharacterized protein</fullName>
    </submittedName>
</protein>
<dbReference type="RefSeq" id="WP_109990918.1">
    <property type="nucleotide sequence ID" value="NZ_CP028160.1"/>
</dbReference>
<evidence type="ECO:0000313" key="2">
    <source>
        <dbReference type="Proteomes" id="UP000245919"/>
    </source>
</evidence>
<proteinExistence type="predicted"/>
<evidence type="ECO:0000313" key="1">
    <source>
        <dbReference type="EMBL" id="AWN65791.1"/>
    </source>
</evidence>